<evidence type="ECO:0000256" key="1">
    <source>
        <dbReference type="ARBA" id="ARBA00023125"/>
    </source>
</evidence>
<gene>
    <name evidence="3" type="ORF">HD593_001893</name>
</gene>
<dbReference type="Gene3D" id="1.10.10.60">
    <property type="entry name" value="Homeodomain-like"/>
    <property type="match status" value="1"/>
</dbReference>
<dbReference type="Pfam" id="PF12625">
    <property type="entry name" value="Arabinose_bd"/>
    <property type="match status" value="1"/>
</dbReference>
<accession>A0A7X0NP70</accession>
<comment type="caution">
    <text evidence="3">The sequence shown here is derived from an EMBL/GenBank/DDBJ whole genome shotgun (WGS) entry which is preliminary data.</text>
</comment>
<protein>
    <submittedName>
        <fullName evidence="3">AraC-like DNA-binding protein</fullName>
    </submittedName>
</protein>
<evidence type="ECO:0000313" key="3">
    <source>
        <dbReference type="EMBL" id="MBB6547098.1"/>
    </source>
</evidence>
<keyword evidence="1 3" id="KW-0238">DNA-binding</keyword>
<dbReference type="GO" id="GO:0003700">
    <property type="term" value="F:DNA-binding transcription factor activity"/>
    <property type="evidence" value="ECO:0007669"/>
    <property type="project" value="TreeGrafter"/>
</dbReference>
<dbReference type="EMBL" id="JACHMI010000001">
    <property type="protein sequence ID" value="MBB6547098.1"/>
    <property type="molecule type" value="Genomic_DNA"/>
</dbReference>
<dbReference type="GO" id="GO:0005829">
    <property type="term" value="C:cytosol"/>
    <property type="evidence" value="ECO:0007669"/>
    <property type="project" value="TreeGrafter"/>
</dbReference>
<dbReference type="RefSeq" id="WP_185101792.1">
    <property type="nucleotide sequence ID" value="NZ_BAAAXY010000268.1"/>
</dbReference>
<reference evidence="3 4" key="1">
    <citation type="submission" date="2020-08" db="EMBL/GenBank/DDBJ databases">
        <title>Sequencing the genomes of 1000 actinobacteria strains.</title>
        <authorList>
            <person name="Klenk H.-P."/>
        </authorList>
    </citation>
    <scope>NUCLEOTIDE SEQUENCE [LARGE SCALE GENOMIC DNA]</scope>
    <source>
        <strain evidence="3 4">DSM 43768</strain>
    </source>
</reference>
<keyword evidence="4" id="KW-1185">Reference proteome</keyword>
<dbReference type="Proteomes" id="UP000565579">
    <property type="component" value="Unassembled WGS sequence"/>
</dbReference>
<dbReference type="InterPro" id="IPR032687">
    <property type="entry name" value="AraC-type_N"/>
</dbReference>
<feature type="domain" description="HTH-type transcriptional regulator AraC-type N-terminal" evidence="2">
    <location>
        <begin position="18"/>
        <end position="203"/>
    </location>
</feature>
<dbReference type="PANTHER" id="PTHR47894:SF1">
    <property type="entry name" value="HTH-TYPE TRANSCRIPTIONAL REGULATOR VQSM"/>
    <property type="match status" value="1"/>
</dbReference>
<evidence type="ECO:0000313" key="4">
    <source>
        <dbReference type="Proteomes" id="UP000565579"/>
    </source>
</evidence>
<name>A0A7X0NP70_9ACTN</name>
<organism evidence="3 4">
    <name type="scientific">Nonomuraea rubra</name>
    <dbReference type="NCBI Taxonomy" id="46180"/>
    <lineage>
        <taxon>Bacteria</taxon>
        <taxon>Bacillati</taxon>
        <taxon>Actinomycetota</taxon>
        <taxon>Actinomycetes</taxon>
        <taxon>Streptosporangiales</taxon>
        <taxon>Streptosporangiaceae</taxon>
        <taxon>Nonomuraea</taxon>
    </lineage>
</organism>
<dbReference type="AlphaFoldDB" id="A0A7X0NP70"/>
<proteinExistence type="predicted"/>
<dbReference type="PANTHER" id="PTHR47894">
    <property type="entry name" value="HTH-TYPE TRANSCRIPTIONAL REGULATOR GADX"/>
    <property type="match status" value="1"/>
</dbReference>
<evidence type="ECO:0000259" key="2">
    <source>
        <dbReference type="Pfam" id="PF12625"/>
    </source>
</evidence>
<sequence>MDGLDLALLPRLIISGSGLDPEPIARQAGIPVWVLHTDHARIAGDRYLRAWELVEHGAERDDIALLIAERYVVGALGLYDYLFITASTLWDGMAATGSYMTTISTNWRFEPAEETDREISFTVHLNTGEGRGADLAMQFGIAGAFSRARTATGRPVNPVRVALRQPAPRHHAAFHTFFQTGQVDFDAPADTVTMRKSDLELPLLGADSLLAKILRHQAENLPPLPVRNTWLDEFRRLLRDSLMTGPTIETVAAHLATSPRTLQRRLAAHGTTWREELDRVRRSEYHRMRPAGLNSLARRLGYSDARSLSRANRRWQTG</sequence>
<dbReference type="GO" id="GO:0000976">
    <property type="term" value="F:transcription cis-regulatory region binding"/>
    <property type="evidence" value="ECO:0007669"/>
    <property type="project" value="TreeGrafter"/>
</dbReference>